<feature type="domain" description="Nephrocystin 3-like N-terminal" evidence="2">
    <location>
        <begin position="54"/>
        <end position="100"/>
    </location>
</feature>
<protein>
    <submittedName>
        <fullName evidence="3">E3 ubiquitin- ligase DZIP3</fullName>
    </submittedName>
</protein>
<organism evidence="3 4">
    <name type="scientific">Paramuricea clavata</name>
    <name type="common">Red gorgonian</name>
    <name type="synonym">Violescent sea-whip</name>
    <dbReference type="NCBI Taxonomy" id="317549"/>
    <lineage>
        <taxon>Eukaryota</taxon>
        <taxon>Metazoa</taxon>
        <taxon>Cnidaria</taxon>
        <taxon>Anthozoa</taxon>
        <taxon>Octocorallia</taxon>
        <taxon>Malacalcyonacea</taxon>
        <taxon>Plexauridae</taxon>
        <taxon>Paramuricea</taxon>
    </lineage>
</organism>
<dbReference type="SUPFAM" id="SSF69322">
    <property type="entry name" value="Tricorn protease domain 2"/>
    <property type="match status" value="1"/>
</dbReference>
<dbReference type="Gene3D" id="2.130.10.10">
    <property type="entry name" value="YVTN repeat-like/Quinoprotein amine dehydrogenase"/>
    <property type="match status" value="1"/>
</dbReference>
<keyword evidence="4" id="KW-1185">Reference proteome</keyword>
<name>A0A6S7J015_PARCT</name>
<evidence type="ECO:0000256" key="1">
    <source>
        <dbReference type="ARBA" id="ARBA00022737"/>
    </source>
</evidence>
<evidence type="ECO:0000259" key="2">
    <source>
        <dbReference type="Pfam" id="PF24883"/>
    </source>
</evidence>
<dbReference type="EMBL" id="CACRXK020012441">
    <property type="protein sequence ID" value="CAB4023323.1"/>
    <property type="molecule type" value="Genomic_DNA"/>
</dbReference>
<dbReference type="Pfam" id="PF24883">
    <property type="entry name" value="NPHP3_N"/>
    <property type="match status" value="1"/>
</dbReference>
<dbReference type="GO" id="GO:0016874">
    <property type="term" value="F:ligase activity"/>
    <property type="evidence" value="ECO:0007669"/>
    <property type="project" value="UniProtKB-KW"/>
</dbReference>
<evidence type="ECO:0000313" key="4">
    <source>
        <dbReference type="Proteomes" id="UP001152795"/>
    </source>
</evidence>
<dbReference type="Proteomes" id="UP001152795">
    <property type="component" value="Unassembled WGS sequence"/>
</dbReference>
<dbReference type="InterPro" id="IPR015943">
    <property type="entry name" value="WD40/YVTN_repeat-like_dom_sf"/>
</dbReference>
<dbReference type="InterPro" id="IPR056884">
    <property type="entry name" value="NPHP3-like_N"/>
</dbReference>
<dbReference type="OrthoDB" id="5983427at2759"/>
<reference evidence="3" key="1">
    <citation type="submission" date="2020-04" db="EMBL/GenBank/DDBJ databases">
        <authorList>
            <person name="Alioto T."/>
            <person name="Alioto T."/>
            <person name="Gomez Garrido J."/>
        </authorList>
    </citation>
    <scope>NUCLEOTIDE SEQUENCE</scope>
    <source>
        <strain evidence="3">A484AB</strain>
    </source>
</reference>
<comment type="caution">
    <text evidence="3">The sequence shown here is derived from an EMBL/GenBank/DDBJ whole genome shotgun (WGS) entry which is preliminary data.</text>
</comment>
<proteinExistence type="predicted"/>
<sequence length="798" mass="92184">MCDNVDGFRDKLSEVLRREHSRDAQTDAFRVLLNVPLHAIETRKPRWCMMPWRKAQHKAMLIIVDALDESQTDTKSEFLELISEKFPQLPEWIKIFITSRPELQVRNKLQHLNPMEIRSDGPHHNLDLKHFIPQCLPDLSEGNVNFFISKCEGSFLYAYYLVNEIKEMDLGIEPNLSDVAPKGISWFYEKQFKSLRTGLQRFNSDTWSSILKSFVNVIAASRAPLPMKILVECMGMSSEKFEVREKIIQIMSEVLPVYEGCLTVYHKSLWDWLILDEYDEHAFVANVAGGKKLLTSACKSIYSDITSLGSVSDFQMSSETRYALNGENLLLDVGDTEDFHWLVNVRVNYLKYKVPGLNIDVAHVLRICKSNLSDPSFWAIIQLHAILRNFPHFYSPERMKKCYIYLQSFANRDYDVLQMNNNDKNEARNILDKRKEAWLEKVRHECNSKLKVISHAVFNIDKLSSGHLKFTALSRENKLLACAGRRNEVFTLPRLTIFFQIELSNRRSPEFLIFSPDSSYLLFDSVRTCISIRDQKEVLFIPHGPRRFDCCSFSSCGMKLVTLEKDFIKLWDVRTKVLLVEVDNVIKAKYCCFSKCNSYILTAGWMPFSPDKSTLFDSKTLASLKAGEICGDTCLTYQENYQMISPSHVECRALSPDNSYIACCYENSVFTVRSVNNGETLQTVVLKQLPVACWWSELYLWVVCNGVVVKYPYDSTQRKVLGNELEEYTINFDVVLIFANDFLVIRYDEKISILKYCKEKLCPQHISDLHSFLDSATISSDGCAVLLYGKYNSNYQLW</sequence>
<accession>A0A6S7J015</accession>
<dbReference type="AlphaFoldDB" id="A0A6S7J015"/>
<keyword evidence="3" id="KW-0436">Ligase</keyword>
<gene>
    <name evidence="3" type="ORF">PACLA_8A073114</name>
</gene>
<keyword evidence="1" id="KW-0677">Repeat</keyword>
<evidence type="ECO:0000313" key="3">
    <source>
        <dbReference type="EMBL" id="CAB4023323.1"/>
    </source>
</evidence>